<evidence type="ECO:0000256" key="1">
    <source>
        <dbReference type="ARBA" id="ARBA00022737"/>
    </source>
</evidence>
<feature type="domain" description="Azaphilone pigments biosynthesis cluster protein L N-terminal" evidence="5">
    <location>
        <begin position="1"/>
        <end position="100"/>
    </location>
</feature>
<dbReference type="SUPFAM" id="SSF48403">
    <property type="entry name" value="Ankyrin repeat"/>
    <property type="match status" value="1"/>
</dbReference>
<dbReference type="Gene3D" id="1.25.40.20">
    <property type="entry name" value="Ankyrin repeat-containing domain"/>
    <property type="match status" value="2"/>
</dbReference>
<dbReference type="InterPro" id="IPR050745">
    <property type="entry name" value="Multifunctional_regulatory"/>
</dbReference>
<dbReference type="Proteomes" id="UP000800092">
    <property type="component" value="Unassembled WGS sequence"/>
</dbReference>
<feature type="region of interest" description="Disordered" evidence="3">
    <location>
        <begin position="307"/>
        <end position="329"/>
    </location>
</feature>
<organism evidence="6 7">
    <name type="scientific">Viridothelium virens</name>
    <name type="common">Speckled blister lichen</name>
    <name type="synonym">Trypethelium virens</name>
    <dbReference type="NCBI Taxonomy" id="1048519"/>
    <lineage>
        <taxon>Eukaryota</taxon>
        <taxon>Fungi</taxon>
        <taxon>Dikarya</taxon>
        <taxon>Ascomycota</taxon>
        <taxon>Pezizomycotina</taxon>
        <taxon>Dothideomycetes</taxon>
        <taxon>Dothideomycetes incertae sedis</taxon>
        <taxon>Trypetheliales</taxon>
        <taxon>Trypetheliaceae</taxon>
        <taxon>Viridothelium</taxon>
    </lineage>
</organism>
<evidence type="ECO:0000313" key="7">
    <source>
        <dbReference type="Proteomes" id="UP000800092"/>
    </source>
</evidence>
<dbReference type="Pfam" id="PF00023">
    <property type="entry name" value="Ank"/>
    <property type="match status" value="1"/>
</dbReference>
<protein>
    <submittedName>
        <fullName evidence="6">Ankyrin</fullName>
    </submittedName>
</protein>
<dbReference type="EMBL" id="ML991852">
    <property type="protein sequence ID" value="KAF2229856.1"/>
    <property type="molecule type" value="Genomic_DNA"/>
</dbReference>
<evidence type="ECO:0000256" key="3">
    <source>
        <dbReference type="SAM" id="MobiDB-lite"/>
    </source>
</evidence>
<dbReference type="PANTHER" id="PTHR24189">
    <property type="entry name" value="MYOTROPHIN"/>
    <property type="match status" value="1"/>
</dbReference>
<reference evidence="6" key="1">
    <citation type="journal article" date="2020" name="Stud. Mycol.">
        <title>101 Dothideomycetes genomes: a test case for predicting lifestyles and emergence of pathogens.</title>
        <authorList>
            <person name="Haridas S."/>
            <person name="Albert R."/>
            <person name="Binder M."/>
            <person name="Bloem J."/>
            <person name="Labutti K."/>
            <person name="Salamov A."/>
            <person name="Andreopoulos B."/>
            <person name="Baker S."/>
            <person name="Barry K."/>
            <person name="Bills G."/>
            <person name="Bluhm B."/>
            <person name="Cannon C."/>
            <person name="Castanera R."/>
            <person name="Culley D."/>
            <person name="Daum C."/>
            <person name="Ezra D."/>
            <person name="Gonzalez J."/>
            <person name="Henrissat B."/>
            <person name="Kuo A."/>
            <person name="Liang C."/>
            <person name="Lipzen A."/>
            <person name="Lutzoni F."/>
            <person name="Magnuson J."/>
            <person name="Mondo S."/>
            <person name="Nolan M."/>
            <person name="Ohm R."/>
            <person name="Pangilinan J."/>
            <person name="Park H.-J."/>
            <person name="Ramirez L."/>
            <person name="Alfaro M."/>
            <person name="Sun H."/>
            <person name="Tritt A."/>
            <person name="Yoshinaga Y."/>
            <person name="Zwiers L.-H."/>
            <person name="Turgeon B."/>
            <person name="Goodwin S."/>
            <person name="Spatafora J."/>
            <person name="Crous P."/>
            <person name="Grigoriev I."/>
        </authorList>
    </citation>
    <scope>NUCLEOTIDE SEQUENCE</scope>
    <source>
        <strain evidence="6">Tuck. ex Michener</strain>
    </source>
</reference>
<keyword evidence="2" id="KW-0040">ANK repeat</keyword>
<dbReference type="InterPro" id="IPR036770">
    <property type="entry name" value="Ankyrin_rpt-contain_sf"/>
</dbReference>
<name>A0A6A6GVR1_VIRVR</name>
<dbReference type="AlphaFoldDB" id="A0A6A6GVR1"/>
<dbReference type="SMART" id="SM00248">
    <property type="entry name" value="ANK"/>
    <property type="match status" value="4"/>
</dbReference>
<gene>
    <name evidence="6" type="ORF">EV356DRAFT_368173</name>
</gene>
<evidence type="ECO:0000256" key="4">
    <source>
        <dbReference type="SAM" id="SignalP"/>
    </source>
</evidence>
<keyword evidence="4" id="KW-0732">Signal</keyword>
<sequence>MDGISAGASALTFLAFALQSVQSLYQTLSSYRDGPQQLRSLNSAIEALNTVLRQLQGCEVLANPEADHQNVRNLIEACNNDLLRYQKYLQKVLPNPEASKVKQAFKRFVPVLEEKTLTKIRTEIIYHCTVLDTQLSNLQLNKTIACERNTIELKNASTERKAHDTRQSALLQQTFTGVSTMSNNLDGLGNSITGQIRDAAESLMTRLEGIPDMSRQQNENICTLLNAIQAQISTQPTQIALQKSLPRSTGYDSAQSMEVPPEEESSTLATVIQRLSTLASEKEGTIHNEEADAIIDDLTALIPDAFKEHDSHRDSKGKKRKSAHDSDAESISYRDLKRLRGLITASGSLDVNTRQPRSSVIGKGNIIQQYNSEKIIMGNCTSTITLRKRRLKDPTGEENFMGKGERWIEYAMKIKAFLNDPQGSTVVTVQLLQTCFHSAMLSSNPFVAVGKTLPMDSPLFSLVWEGNVEGLQAFIADGQATLRDRNVHGAPLLHYATRQPKMCKFLLEHGADVDDSAQFGDYYFGVAVSMETDGIIEDDELRGRIIECRRLLLLAGADPTIASEKNENALESALYLGSSEFLRLVLDLGGAFVDLACCNPENDPALLILAESWGVGFDLDSFAMLLDRGAPIDGRNGKGETCLHLGILNAICPPEVSRSVQELDSLVLLIQKGADVLATDNRGQPASLFAYCPNLSHGFSDNFGGYRGDLWDAVLARSGYDISKFREEAVHPRRPRYTKHYTRMDFKQLWEGFELLCPYYHDPLVWPPATQSSQIFKARGGHCSYQGDGGVDVLDFDEGKFVSDHDRTANVTHHDAEVDRSKYAVEESESHEDLGKWKDKCEVCGLCPSVYSWCEVRSPCVV</sequence>
<proteinExistence type="predicted"/>
<evidence type="ECO:0000256" key="2">
    <source>
        <dbReference type="ARBA" id="ARBA00023043"/>
    </source>
</evidence>
<feature type="chain" id="PRO_5025329389" evidence="4">
    <location>
        <begin position="24"/>
        <end position="862"/>
    </location>
</feature>
<keyword evidence="1" id="KW-0677">Repeat</keyword>
<keyword evidence="7" id="KW-1185">Reference proteome</keyword>
<feature type="signal peptide" evidence="4">
    <location>
        <begin position="1"/>
        <end position="23"/>
    </location>
</feature>
<dbReference type="InterPro" id="IPR002110">
    <property type="entry name" value="Ankyrin_rpt"/>
</dbReference>
<dbReference type="PANTHER" id="PTHR24189:SF50">
    <property type="entry name" value="ANKYRIN REPEAT AND SOCS BOX PROTEIN 2"/>
    <property type="match status" value="1"/>
</dbReference>
<dbReference type="InterPro" id="IPR031348">
    <property type="entry name" value="PigL_N"/>
</dbReference>
<evidence type="ECO:0000313" key="6">
    <source>
        <dbReference type="EMBL" id="KAF2229856.1"/>
    </source>
</evidence>
<dbReference type="Pfam" id="PF17111">
    <property type="entry name" value="PigL_N"/>
    <property type="match status" value="1"/>
</dbReference>
<evidence type="ECO:0000259" key="5">
    <source>
        <dbReference type="Pfam" id="PF17111"/>
    </source>
</evidence>
<accession>A0A6A6GVR1</accession>
<dbReference type="OrthoDB" id="3796990at2759"/>